<sequence>MGQGLEPLTADLCLSSRSQPPQLPSRADFFEQSKKRNVSGASTVTTTSEAAAQLQPLLLVRARKPLPAGQQQQRQRSTRWHQPATLTASGRRIGTRVTVSTRPTGTATTCQRRWWWPQQGQQGDTRSTLSSMLPDFPSNANTMEFG</sequence>
<evidence type="ECO:0000256" key="1">
    <source>
        <dbReference type="SAM" id="MobiDB-lite"/>
    </source>
</evidence>
<dbReference type="EMBL" id="HBUE01342384">
    <property type="protein sequence ID" value="CAG6599165.1"/>
    <property type="molecule type" value="Transcribed_RNA"/>
</dbReference>
<dbReference type="EMBL" id="HBUE01235479">
    <property type="protein sequence ID" value="CAG6546989.1"/>
    <property type="molecule type" value="Transcribed_RNA"/>
</dbReference>
<feature type="compositionally biased region" description="Low complexity" evidence="1">
    <location>
        <begin position="14"/>
        <end position="26"/>
    </location>
</feature>
<evidence type="ECO:0000313" key="2">
    <source>
        <dbReference type="EMBL" id="CAG6599161.1"/>
    </source>
</evidence>
<feature type="compositionally biased region" description="Low complexity" evidence="1">
    <location>
        <begin position="39"/>
        <end position="48"/>
    </location>
</feature>
<organism evidence="2">
    <name type="scientific">Culex pipiens</name>
    <name type="common">House mosquito</name>
    <dbReference type="NCBI Taxonomy" id="7175"/>
    <lineage>
        <taxon>Eukaryota</taxon>
        <taxon>Metazoa</taxon>
        <taxon>Ecdysozoa</taxon>
        <taxon>Arthropoda</taxon>
        <taxon>Hexapoda</taxon>
        <taxon>Insecta</taxon>
        <taxon>Pterygota</taxon>
        <taxon>Neoptera</taxon>
        <taxon>Endopterygota</taxon>
        <taxon>Diptera</taxon>
        <taxon>Nematocera</taxon>
        <taxon>Culicoidea</taxon>
        <taxon>Culicidae</taxon>
        <taxon>Culicinae</taxon>
        <taxon>Culicini</taxon>
        <taxon>Culex</taxon>
        <taxon>Culex</taxon>
    </lineage>
</organism>
<reference evidence="2" key="1">
    <citation type="submission" date="2021-05" db="EMBL/GenBank/DDBJ databases">
        <authorList>
            <person name="Alioto T."/>
            <person name="Alioto T."/>
            <person name="Gomez Garrido J."/>
        </authorList>
    </citation>
    <scope>NUCLEOTIDE SEQUENCE</scope>
</reference>
<feature type="region of interest" description="Disordered" evidence="1">
    <location>
        <begin position="64"/>
        <end position="104"/>
    </location>
</feature>
<dbReference type="EMBL" id="HBUE01235473">
    <property type="protein sequence ID" value="CAG6546982.1"/>
    <property type="molecule type" value="Transcribed_RNA"/>
</dbReference>
<dbReference type="EMBL" id="HBUE01235469">
    <property type="protein sequence ID" value="CAG6546975.1"/>
    <property type="molecule type" value="Transcribed_RNA"/>
</dbReference>
<dbReference type="EMBL" id="HBUE01342390">
    <property type="protein sequence ID" value="CAG6599172.1"/>
    <property type="molecule type" value="Transcribed_RNA"/>
</dbReference>
<accession>A0A8D8L5R0</accession>
<dbReference type="EMBL" id="HBUE01235474">
    <property type="protein sequence ID" value="CAG6546984.1"/>
    <property type="molecule type" value="Transcribed_RNA"/>
</dbReference>
<proteinExistence type="predicted"/>
<dbReference type="AlphaFoldDB" id="A0A8D8L5R0"/>
<feature type="region of interest" description="Disordered" evidence="1">
    <location>
        <begin position="1"/>
        <end position="48"/>
    </location>
</feature>
<dbReference type="EMBL" id="HBUE01342385">
    <property type="protein sequence ID" value="CAG6599167.1"/>
    <property type="molecule type" value="Transcribed_RNA"/>
</dbReference>
<dbReference type="EMBL" id="HBUE01235472">
    <property type="protein sequence ID" value="CAG6546980.1"/>
    <property type="molecule type" value="Transcribed_RNA"/>
</dbReference>
<dbReference type="EMBL" id="HBUE01342380">
    <property type="protein sequence ID" value="CAG6599158.1"/>
    <property type="molecule type" value="Transcribed_RNA"/>
</dbReference>
<dbReference type="EMBL" id="HBUE01235471">
    <property type="protein sequence ID" value="CAG6546978.1"/>
    <property type="molecule type" value="Transcribed_RNA"/>
</dbReference>
<dbReference type="EMBL" id="HBUE01342383">
    <property type="protein sequence ID" value="CAG6599163.1"/>
    <property type="molecule type" value="Transcribed_RNA"/>
</dbReference>
<name>A0A8D8L5R0_CULPI</name>
<dbReference type="EMBL" id="HBUE01342382">
    <property type="protein sequence ID" value="CAG6599161.1"/>
    <property type="molecule type" value="Transcribed_RNA"/>
</dbReference>
<protein>
    <submittedName>
        <fullName evidence="2">(northern house mosquito) hypothetical protein</fullName>
    </submittedName>
</protein>
<feature type="region of interest" description="Disordered" evidence="1">
    <location>
        <begin position="118"/>
        <end position="146"/>
    </location>
</feature>